<feature type="region of interest" description="Disordered" evidence="1">
    <location>
        <begin position="1"/>
        <end position="150"/>
    </location>
</feature>
<keyword evidence="3" id="KW-1185">Reference proteome</keyword>
<feature type="compositionally biased region" description="Polar residues" evidence="1">
    <location>
        <begin position="100"/>
        <end position="110"/>
    </location>
</feature>
<evidence type="ECO:0000313" key="3">
    <source>
        <dbReference type="Proteomes" id="UP000784294"/>
    </source>
</evidence>
<dbReference type="Proteomes" id="UP000784294">
    <property type="component" value="Unassembled WGS sequence"/>
</dbReference>
<gene>
    <name evidence="2" type="ORF">PXEA_LOCUS12133</name>
</gene>
<comment type="caution">
    <text evidence="2">The sequence shown here is derived from an EMBL/GenBank/DDBJ whole genome shotgun (WGS) entry which is preliminary data.</text>
</comment>
<name>A0A448WRV8_9PLAT</name>
<protein>
    <submittedName>
        <fullName evidence="2">Uncharacterized protein</fullName>
    </submittedName>
</protein>
<proteinExistence type="predicted"/>
<organism evidence="2 3">
    <name type="scientific">Protopolystoma xenopodis</name>
    <dbReference type="NCBI Taxonomy" id="117903"/>
    <lineage>
        <taxon>Eukaryota</taxon>
        <taxon>Metazoa</taxon>
        <taxon>Spiralia</taxon>
        <taxon>Lophotrochozoa</taxon>
        <taxon>Platyhelminthes</taxon>
        <taxon>Monogenea</taxon>
        <taxon>Polyopisthocotylea</taxon>
        <taxon>Polystomatidea</taxon>
        <taxon>Polystomatidae</taxon>
        <taxon>Protopolystoma</taxon>
    </lineage>
</organism>
<reference evidence="2" key="1">
    <citation type="submission" date="2018-11" db="EMBL/GenBank/DDBJ databases">
        <authorList>
            <consortium name="Pathogen Informatics"/>
        </authorList>
    </citation>
    <scope>NUCLEOTIDE SEQUENCE</scope>
</reference>
<feature type="region of interest" description="Disordered" evidence="1">
    <location>
        <begin position="249"/>
        <end position="271"/>
    </location>
</feature>
<sequence>MRKLQSPEAAVAPYRTTTQAWPSPSRPSDARSDSNTTTEFPGSSLPLRSLVAPSEPPAKSGAGRPDRRTDSTLSAGVSVQRVRRFCSLSPTSTSTSTWTQRVTAESSRPTSPARARQTGTSSPAERSDSPEAAGNRRTPSARADSKDTLSVVCLRQSPTATASRRVGLEPFLPTGPASQCLSLTFGGWAEADSLSASSASPAEANYAWARRDGAGTVSSKKQRFPGRRFTPSLAQLGRSFSGPYTAKHKFAKQSSANRSQAKEAMVTKSSL</sequence>
<evidence type="ECO:0000313" key="2">
    <source>
        <dbReference type="EMBL" id="VEL18693.1"/>
    </source>
</evidence>
<dbReference type="AlphaFoldDB" id="A0A448WRV8"/>
<evidence type="ECO:0000256" key="1">
    <source>
        <dbReference type="SAM" id="MobiDB-lite"/>
    </source>
</evidence>
<feature type="compositionally biased region" description="Low complexity" evidence="1">
    <location>
        <begin position="87"/>
        <end position="99"/>
    </location>
</feature>
<dbReference type="EMBL" id="CAAALY010038177">
    <property type="protein sequence ID" value="VEL18693.1"/>
    <property type="molecule type" value="Genomic_DNA"/>
</dbReference>
<accession>A0A448WRV8</accession>